<dbReference type="EMBL" id="MLAK01001426">
    <property type="protein sequence ID" value="OHS93179.1"/>
    <property type="molecule type" value="Genomic_DNA"/>
</dbReference>
<feature type="transmembrane region" description="Helical" evidence="1">
    <location>
        <begin position="124"/>
        <end position="145"/>
    </location>
</feature>
<gene>
    <name evidence="2" type="ORF">TRFO_11994</name>
</gene>
<dbReference type="Proteomes" id="UP000179807">
    <property type="component" value="Unassembled WGS sequence"/>
</dbReference>
<keyword evidence="3" id="KW-1185">Reference proteome</keyword>
<sequence length="158" mass="17465">MSSSISLQKDVHYSTADVTISYEDLSNFSTKTIFYFPDQQNPPPPSSISFIKRDRNTYLDDSESGQDDETTLTVVERIINCKDWKKVVSHKDSAYSSSKCETIEGDFQKLVVSSKSNKLSPGPFAGIVTACIVVAAVFVGAAIYLSKMKNRSLDIESD</sequence>
<evidence type="ECO:0000313" key="2">
    <source>
        <dbReference type="EMBL" id="OHS93179.1"/>
    </source>
</evidence>
<keyword evidence="1" id="KW-0812">Transmembrane</keyword>
<name>A0A1J4J687_9EUKA</name>
<accession>A0A1J4J687</accession>
<dbReference type="AlphaFoldDB" id="A0A1J4J687"/>
<proteinExistence type="predicted"/>
<evidence type="ECO:0000313" key="3">
    <source>
        <dbReference type="Proteomes" id="UP000179807"/>
    </source>
</evidence>
<reference evidence="2" key="1">
    <citation type="submission" date="2016-10" db="EMBL/GenBank/DDBJ databases">
        <authorList>
            <person name="Benchimol M."/>
            <person name="Almeida L.G."/>
            <person name="Vasconcelos A.T."/>
            <person name="Perreira-Neves A."/>
            <person name="Rosa I.A."/>
            <person name="Tasca T."/>
            <person name="Bogo M.R."/>
            <person name="de Souza W."/>
        </authorList>
    </citation>
    <scope>NUCLEOTIDE SEQUENCE [LARGE SCALE GENOMIC DNA]</scope>
    <source>
        <strain evidence="2">K</strain>
    </source>
</reference>
<keyword evidence="1" id="KW-0472">Membrane</keyword>
<dbReference type="RefSeq" id="XP_068346316.1">
    <property type="nucleotide sequence ID" value="XM_068496365.1"/>
</dbReference>
<protein>
    <submittedName>
        <fullName evidence="2">Uncharacterized protein</fullName>
    </submittedName>
</protein>
<dbReference type="GeneID" id="94831069"/>
<comment type="caution">
    <text evidence="2">The sequence shown here is derived from an EMBL/GenBank/DDBJ whole genome shotgun (WGS) entry which is preliminary data.</text>
</comment>
<organism evidence="2 3">
    <name type="scientific">Tritrichomonas foetus</name>
    <dbReference type="NCBI Taxonomy" id="1144522"/>
    <lineage>
        <taxon>Eukaryota</taxon>
        <taxon>Metamonada</taxon>
        <taxon>Parabasalia</taxon>
        <taxon>Tritrichomonadida</taxon>
        <taxon>Tritrichomonadidae</taxon>
        <taxon>Tritrichomonas</taxon>
    </lineage>
</organism>
<keyword evidence="1" id="KW-1133">Transmembrane helix</keyword>
<dbReference type="VEuPathDB" id="TrichDB:TRFO_11994"/>
<evidence type="ECO:0000256" key="1">
    <source>
        <dbReference type="SAM" id="Phobius"/>
    </source>
</evidence>